<feature type="region of interest" description="Disordered" evidence="1">
    <location>
        <begin position="38"/>
        <end position="71"/>
    </location>
</feature>
<dbReference type="SUPFAM" id="SSF52047">
    <property type="entry name" value="RNI-like"/>
    <property type="match status" value="1"/>
</dbReference>
<dbReference type="EnsemblPlants" id="OPUNC12G02510.1">
    <property type="protein sequence ID" value="OPUNC12G02510.1"/>
    <property type="gene ID" value="OPUNC12G02510"/>
</dbReference>
<evidence type="ECO:0000259" key="2">
    <source>
        <dbReference type="SMART" id="SM00579"/>
    </source>
</evidence>
<dbReference type="PANTHER" id="PTHR32141">
    <property type="match status" value="1"/>
</dbReference>
<dbReference type="InterPro" id="IPR055302">
    <property type="entry name" value="F-box_dom-containing"/>
</dbReference>
<name>A0A0E0MJJ8_ORYPU</name>
<dbReference type="Proteomes" id="UP000026962">
    <property type="component" value="Chromosome 12"/>
</dbReference>
<evidence type="ECO:0000313" key="4">
    <source>
        <dbReference type="Proteomes" id="UP000026962"/>
    </source>
</evidence>
<dbReference type="Gramene" id="OPUNC12G02510.1">
    <property type="protein sequence ID" value="OPUNC12G02510.1"/>
    <property type="gene ID" value="OPUNC12G02510"/>
</dbReference>
<dbReference type="Pfam" id="PF08387">
    <property type="entry name" value="FBD"/>
    <property type="match status" value="1"/>
</dbReference>
<feature type="region of interest" description="Disordered" evidence="1">
    <location>
        <begin position="244"/>
        <end position="323"/>
    </location>
</feature>
<protein>
    <recommendedName>
        <fullName evidence="2">FBD domain-containing protein</fullName>
    </recommendedName>
</protein>
<keyword evidence="4" id="KW-1185">Reference proteome</keyword>
<feature type="domain" description="FBD" evidence="2">
    <location>
        <begin position="647"/>
        <end position="719"/>
    </location>
</feature>
<sequence length="766" mass="81012">MERTASVIRKAIYALPEAPGGAILVRNIKVMLGSEGGGGRGRGGGIADGMGRSEGGDGDRSEGSAGNGDQHRLRAAVNGGRLLGAAGGGGATVDAGCSRIGSGRGGGDYSEGGAGGGAALDGDQLERGGGALKGDLQRLRAAVNMGRLLGAAGGGGATVDADCSRVGSEGGAARGAVRDGDQLERRGSALKGDQHRRAAEDGGRLLGAAAGGFLYLGATMAADCLEIGSGRGHDLCDYRESRAEKTGQGLRTAGEGECSRDDASGRGDGRGPQGAAARGGSGFTGAHHFQPGSSSNSDGSIGEYSVSGNGADDSGNSQGEHDCSRDLYLAGRPVPESWRRIWEASPLVLHDRVLLQAKEDLGIFSGDGAPNLTSVITSVLVNHPGPVSCFRIDSSTWSHGTDQLSHWMKILSRKGASEFVLINLACPTDLEFPLDELQCSILKILRLGFLRMPELNMFSFYHTPSLRVLQFISCKFSEHGLYAAIESCKTLVELQIGFSDENMRIRSDSLELIQIWQSSGSRLVIEDSPKLKVLVPGFRPSQGLRRATVSINGTPSLKEILHIALPLQTVIIDNVTLSEASLTFPCLRTLRVGIRMSDTKGRSRIRSVLEALPALSSLTLWRMDEISLDEGVDAFLDFSLDDLGAVTCVKTKLEFLEIDDFRGGAGEVYIAQSILRDASCLKKLVLRRHVNSTTESTNKAITKIKSSPKACSSCDVKSKRSGHPPFDSEKRKGKRVQRVCKIFDAPNLPEGEAITFSIITIYIHVY</sequence>
<dbReference type="SMART" id="SM00579">
    <property type="entry name" value="FBD"/>
    <property type="match status" value="1"/>
</dbReference>
<accession>A0A0E0MJJ8</accession>
<dbReference type="InterPro" id="IPR006566">
    <property type="entry name" value="FBD"/>
</dbReference>
<dbReference type="HOGENOM" id="CLU_364636_0_0_1"/>
<dbReference type="Pfam" id="PF24758">
    <property type="entry name" value="LRR_At5g56370"/>
    <property type="match status" value="1"/>
</dbReference>
<evidence type="ECO:0000256" key="1">
    <source>
        <dbReference type="SAM" id="MobiDB-lite"/>
    </source>
</evidence>
<dbReference type="Gene3D" id="3.80.10.10">
    <property type="entry name" value="Ribonuclease Inhibitor"/>
    <property type="match status" value="1"/>
</dbReference>
<dbReference type="InterPro" id="IPR055411">
    <property type="entry name" value="LRR_FXL15/At3g58940/PEG3-like"/>
</dbReference>
<dbReference type="PANTHER" id="PTHR32141:SF168">
    <property type="entry name" value="OS12G0595200 PROTEIN"/>
    <property type="match status" value="1"/>
</dbReference>
<organism evidence="3">
    <name type="scientific">Oryza punctata</name>
    <name type="common">Red rice</name>
    <dbReference type="NCBI Taxonomy" id="4537"/>
    <lineage>
        <taxon>Eukaryota</taxon>
        <taxon>Viridiplantae</taxon>
        <taxon>Streptophyta</taxon>
        <taxon>Embryophyta</taxon>
        <taxon>Tracheophyta</taxon>
        <taxon>Spermatophyta</taxon>
        <taxon>Magnoliopsida</taxon>
        <taxon>Liliopsida</taxon>
        <taxon>Poales</taxon>
        <taxon>Poaceae</taxon>
        <taxon>BOP clade</taxon>
        <taxon>Oryzoideae</taxon>
        <taxon>Oryzeae</taxon>
        <taxon>Oryzinae</taxon>
        <taxon>Oryza</taxon>
    </lineage>
</organism>
<dbReference type="AlphaFoldDB" id="A0A0E0MJJ8"/>
<reference evidence="3" key="1">
    <citation type="submission" date="2015-04" db="UniProtKB">
        <authorList>
            <consortium name="EnsemblPlants"/>
        </authorList>
    </citation>
    <scope>IDENTIFICATION</scope>
</reference>
<proteinExistence type="predicted"/>
<dbReference type="InterPro" id="IPR032675">
    <property type="entry name" value="LRR_dom_sf"/>
</dbReference>
<feature type="compositionally biased region" description="Gly residues" evidence="1">
    <location>
        <begin position="38"/>
        <end position="48"/>
    </location>
</feature>
<reference evidence="3" key="2">
    <citation type="submission" date="2018-05" db="EMBL/GenBank/DDBJ databases">
        <title>OpunRS2 (Oryza punctata Reference Sequence Version 2).</title>
        <authorList>
            <person name="Zhang J."/>
            <person name="Kudrna D."/>
            <person name="Lee S."/>
            <person name="Talag J."/>
            <person name="Welchert J."/>
            <person name="Wing R.A."/>
        </authorList>
    </citation>
    <scope>NUCLEOTIDE SEQUENCE [LARGE SCALE GENOMIC DNA]</scope>
</reference>
<feature type="compositionally biased region" description="Basic and acidic residues" evidence="1">
    <location>
        <begin position="257"/>
        <end position="269"/>
    </location>
</feature>
<dbReference type="eggNOG" id="ENOG502R4ED">
    <property type="taxonomic scope" value="Eukaryota"/>
</dbReference>
<evidence type="ECO:0000313" key="3">
    <source>
        <dbReference type="EnsemblPlants" id="OPUNC12G02510.1"/>
    </source>
</evidence>